<dbReference type="GO" id="GO:0140326">
    <property type="term" value="F:ATPase-coupled intramembrane lipid transporter activity"/>
    <property type="evidence" value="ECO:0007669"/>
    <property type="project" value="UniProtKB-EC"/>
</dbReference>
<dbReference type="InterPro" id="IPR003439">
    <property type="entry name" value="ABC_transporter-like_ATP-bd"/>
</dbReference>
<protein>
    <recommendedName>
        <fullName evidence="2">P-type phospholipid transporter</fullName>
        <ecNumber evidence="2">7.6.2.1</ecNumber>
    </recommendedName>
</protein>
<dbReference type="FunFam" id="3.40.50.300:FF:000232">
    <property type="entry name" value="ATP-binding cassette, sub-family A (ABC1), member 1"/>
    <property type="match status" value="1"/>
</dbReference>
<keyword evidence="16" id="KW-1185">Reference proteome</keyword>
<comment type="subcellular location">
    <subcellularLocation>
        <location evidence="1">Membrane</location>
        <topology evidence="1">Multi-pass membrane protein</topology>
    </subcellularLocation>
</comment>
<evidence type="ECO:0000313" key="15">
    <source>
        <dbReference type="Ensembl" id="ENSOSIP00000044341.1"/>
    </source>
</evidence>
<feature type="transmembrane region" description="Helical" evidence="13">
    <location>
        <begin position="591"/>
        <end position="611"/>
    </location>
</feature>
<evidence type="ECO:0000259" key="14">
    <source>
        <dbReference type="PROSITE" id="PS50893"/>
    </source>
</evidence>
<keyword evidence="4 13" id="KW-0812">Transmembrane</keyword>
<accession>A0A8C7ZMM3</accession>
<evidence type="ECO:0000256" key="7">
    <source>
        <dbReference type="ARBA" id="ARBA00022967"/>
    </source>
</evidence>
<feature type="transmembrane region" description="Helical" evidence="13">
    <location>
        <begin position="1444"/>
        <end position="1469"/>
    </location>
</feature>
<evidence type="ECO:0000256" key="3">
    <source>
        <dbReference type="ARBA" id="ARBA00022553"/>
    </source>
</evidence>
<dbReference type="Pfam" id="PF23321">
    <property type="entry name" value="R1_ABCA1"/>
    <property type="match status" value="1"/>
</dbReference>
<dbReference type="FunFam" id="3.40.50.300:FF:000264">
    <property type="entry name" value="ATP-binding cassette, sub-family A (ABC1), member 1"/>
    <property type="match status" value="1"/>
</dbReference>
<dbReference type="InterPro" id="IPR003593">
    <property type="entry name" value="AAA+_ATPase"/>
</dbReference>
<feature type="transmembrane region" description="Helical" evidence="13">
    <location>
        <begin position="524"/>
        <end position="544"/>
    </location>
</feature>
<dbReference type="GO" id="GO:0016887">
    <property type="term" value="F:ATP hydrolysis activity"/>
    <property type="evidence" value="ECO:0007669"/>
    <property type="project" value="InterPro"/>
</dbReference>
<feature type="domain" description="ABC transporter" evidence="14">
    <location>
        <begin position="1654"/>
        <end position="1886"/>
    </location>
</feature>
<evidence type="ECO:0000313" key="16">
    <source>
        <dbReference type="Proteomes" id="UP000694383"/>
    </source>
</evidence>
<dbReference type="Proteomes" id="UP000694383">
    <property type="component" value="Unplaced"/>
</dbReference>
<feature type="transmembrane region" description="Helical" evidence="13">
    <location>
        <begin position="1160"/>
        <end position="1182"/>
    </location>
</feature>
<keyword evidence="7" id="KW-1278">Translocase</keyword>
<keyword evidence="11" id="KW-0325">Glycoprotein</keyword>
<keyword evidence="5" id="KW-0547">Nucleotide-binding</keyword>
<feature type="transmembrane region" description="Helical" evidence="13">
    <location>
        <begin position="618"/>
        <end position="636"/>
    </location>
</feature>
<feature type="transmembrane region" description="Helical" evidence="13">
    <location>
        <begin position="1481"/>
        <end position="1501"/>
    </location>
</feature>
<evidence type="ECO:0000256" key="8">
    <source>
        <dbReference type="ARBA" id="ARBA00022989"/>
    </source>
</evidence>
<dbReference type="InterPro" id="IPR026082">
    <property type="entry name" value="ABCA"/>
</dbReference>
<dbReference type="CDD" id="cd03263">
    <property type="entry name" value="ABC_subfamily_A"/>
    <property type="match status" value="2"/>
</dbReference>
<dbReference type="InterPro" id="IPR027417">
    <property type="entry name" value="P-loop_NTPase"/>
</dbReference>
<organism evidence="15 16">
    <name type="scientific">Oryzias sinensis</name>
    <name type="common">Chinese medaka</name>
    <dbReference type="NCBI Taxonomy" id="183150"/>
    <lineage>
        <taxon>Eukaryota</taxon>
        <taxon>Metazoa</taxon>
        <taxon>Chordata</taxon>
        <taxon>Craniata</taxon>
        <taxon>Vertebrata</taxon>
        <taxon>Euteleostomi</taxon>
        <taxon>Actinopterygii</taxon>
        <taxon>Neopterygii</taxon>
        <taxon>Teleostei</taxon>
        <taxon>Neoteleostei</taxon>
        <taxon>Acanthomorphata</taxon>
        <taxon>Ovalentaria</taxon>
        <taxon>Atherinomorphae</taxon>
        <taxon>Beloniformes</taxon>
        <taxon>Adrianichthyidae</taxon>
        <taxon>Oryziinae</taxon>
        <taxon>Oryzias</taxon>
    </lineage>
</organism>
<keyword evidence="6" id="KW-0067">ATP-binding</keyword>
<keyword evidence="8 13" id="KW-1133">Transmembrane helix</keyword>
<dbReference type="GO" id="GO:0005524">
    <property type="term" value="F:ATP binding"/>
    <property type="evidence" value="ECO:0007669"/>
    <property type="project" value="UniProtKB-KW"/>
</dbReference>
<dbReference type="PANTHER" id="PTHR19229:SF34">
    <property type="entry name" value="PHOSPHOLIPID-TRANSPORTING ATPASE ABCA1"/>
    <property type="match status" value="1"/>
</dbReference>
<evidence type="ECO:0000256" key="10">
    <source>
        <dbReference type="ARBA" id="ARBA00023157"/>
    </source>
</evidence>
<feature type="transmembrane region" description="Helical" evidence="13">
    <location>
        <begin position="565"/>
        <end position="585"/>
    </location>
</feature>
<dbReference type="Pfam" id="PF00005">
    <property type="entry name" value="ABC_tran"/>
    <property type="match status" value="2"/>
</dbReference>
<dbReference type="Pfam" id="PF12698">
    <property type="entry name" value="ABC2_membrane_3"/>
    <property type="match status" value="2"/>
</dbReference>
<feature type="domain" description="ABC transporter" evidence="14">
    <location>
        <begin position="754"/>
        <end position="985"/>
    </location>
</feature>
<dbReference type="Gene3D" id="3.40.50.300">
    <property type="entry name" value="P-loop containing nucleotide triphosphate hydrolases"/>
    <property type="match status" value="2"/>
</dbReference>
<dbReference type="InterPro" id="IPR017871">
    <property type="entry name" value="ABC_transporter-like_CS"/>
</dbReference>
<feature type="transmembrane region" description="Helical" evidence="13">
    <location>
        <begin position="25"/>
        <end position="46"/>
    </location>
</feature>
<keyword evidence="3" id="KW-0597">Phosphoprotein</keyword>
<dbReference type="SMART" id="SM00382">
    <property type="entry name" value="AAA"/>
    <property type="match status" value="2"/>
</dbReference>
<feature type="transmembrane region" description="Helical" evidence="13">
    <location>
        <begin position="693"/>
        <end position="717"/>
    </location>
</feature>
<evidence type="ECO:0000256" key="6">
    <source>
        <dbReference type="ARBA" id="ARBA00022840"/>
    </source>
</evidence>
<proteinExistence type="predicted"/>
<feature type="transmembrane region" description="Helical" evidence="13">
    <location>
        <begin position="648"/>
        <end position="672"/>
    </location>
</feature>
<evidence type="ECO:0000256" key="1">
    <source>
        <dbReference type="ARBA" id="ARBA00004141"/>
    </source>
</evidence>
<dbReference type="PANTHER" id="PTHR19229">
    <property type="entry name" value="ATP-BINDING CASSETTE TRANSPORTER SUBFAMILY A ABCA"/>
    <property type="match status" value="1"/>
</dbReference>
<dbReference type="SUPFAM" id="SSF52540">
    <property type="entry name" value="P-loop containing nucleoside triphosphate hydrolases"/>
    <property type="match status" value="2"/>
</dbReference>
<feature type="transmembrane region" description="Helical" evidence="13">
    <location>
        <begin position="1513"/>
        <end position="1535"/>
    </location>
</feature>
<dbReference type="InterPro" id="IPR013525">
    <property type="entry name" value="ABC2_TM"/>
</dbReference>
<keyword evidence="9 13" id="KW-0472">Membrane</keyword>
<dbReference type="GeneTree" id="ENSGT00940000154658"/>
<evidence type="ECO:0000256" key="12">
    <source>
        <dbReference type="ARBA" id="ARBA00034036"/>
    </source>
</evidence>
<feature type="transmembrane region" description="Helical" evidence="13">
    <location>
        <begin position="1599"/>
        <end position="1618"/>
    </location>
</feature>
<name>A0A8C7ZMM3_9TELE</name>
<evidence type="ECO:0000256" key="11">
    <source>
        <dbReference type="ARBA" id="ARBA00023180"/>
    </source>
</evidence>
<evidence type="ECO:0000256" key="4">
    <source>
        <dbReference type="ARBA" id="ARBA00022692"/>
    </source>
</evidence>
<dbReference type="EC" id="7.6.2.1" evidence="2"/>
<dbReference type="PROSITE" id="PS50893">
    <property type="entry name" value="ABC_TRANSPORTER_2"/>
    <property type="match status" value="2"/>
</dbReference>
<keyword evidence="10" id="KW-1015">Disulfide bond</keyword>
<evidence type="ECO:0000256" key="9">
    <source>
        <dbReference type="ARBA" id="ARBA00023136"/>
    </source>
</evidence>
<feature type="transmembrane region" description="Helical" evidence="13">
    <location>
        <begin position="1402"/>
        <end position="1424"/>
    </location>
</feature>
<sequence>MAVSTQLGLLLWKNFTYRRRQTIQLLIEIIWPLFIFFILISVRMYYPPYEQHECHFPNKAMPSAGTLPWVQGIICNANNPCFRHPTPGESPGVVGNFNDSMKSGVLIQKTTIEKQKYSTHSTHSTPSTHSTHTSLQLSFEVFPEILYLTANPTGSPNQMYQAVSRIVCGHPEGGGLKIKSLNWYEDNNYKALFGNHGNDSDIEPMSIYDNSSSKHPTICSFCKTAFLLELTQVNTLILSAPYCNNLMKSLESSPISRMIWRALKPLLMGKILYTPDTPRVCIFQVNKTFQELGVLRDLGGMWEEMKPQFWNFMENSEEMDMNLLQSNVGAAFLNAQLRGTEWHVSDVANFLSKASEDKRPAGTAYTWRDAFNESDHAIQTISRFMECVNLDKLEPVANEERLVNKSMSLLDNQKFWAGIVFPDIVHSDNSDLPPNVNYKIRMDIDNVERTNKIKDGYWDPGPRADPFEDLRYVWGGFSYLQDVIEQGIIRAVTGSKEKTGIYIQQMPYPCYVDDIFLRVMSRSMPLFMTLAWMYSVAIIIKGVVYEKEARLKETMRIMGLNNGTLWLSWFISSLIPLLISMGNLLPYSDPGVVFLFLGSFGVVTIMQCFLISTLFSRANLAAACGGIIYFTLYLPYVLCVAWQDYVGFGAKVVVSLLSPVAFGFGCEYFALFEEQGVGIQWSNLLASPLEEDSYNLTTSICLMLFDAVLYGIMTWYFESVFPGQYGIPRPWYFPFTKSYWGMLREEPGHIEPGVYIENLVKVYSHGNKLAVDGLSLKFYEGQITSFLGHNGAGKTTTMSILTGLFPPTSGTAYILGKDIRSELSTIRQNLGMCPQHNVLFSMLTVEEHIWFYARLKGLSEEKVKAEMEQIVNDVGLPHKRKSRTNTLSGGMQRKLSVALAFVGGSKVVILDEPTAGVDPYARRGIWDLLLKYRQGRTIILSTHHMDEADILGDRIAIISHGKLCCVGSSLFLKTHLGTGYYLTMEDSISESSSDAGLGSEPDSETTTIDVSLISNVIFKHVREARLVEDLGHELTYVLPYQSAKDGAFVELFHELDDRLTDLGISSYGISDTTLEEIFLKVAEDSGVDAVELSGEVWDILSVWLIVLLIVLCRLESRETDWLGGADGKGSFQVKGWSLKRQQFVALLWKRFLYARRSRKGFFAQIVLPAVFVCIALVFSLIVPPFGKYPSLALHPSMYGEQFSFIRKKHSRSFLKLCKPLSFSTLSNTPCTAVEDEWSVPEVSDSLRDIFAKGNWTRENPSPLCQCSCEGRKRMLPECPDGAGGLPPPQVNTLQNLTGRNVSDYLVKTYAQIIGKRTPSGSPTFSVLSCCSHRSLSFQIWFNNKGWHSISSFLNVMNNGILRASLPAGKDPTKFGITAYNHPLNLTKEQLSQVALMTTSVDVLVSICVIFAMSFVPASFVVFLIQERVNKAKHMQFISGVQPFLYWLANFVWDMCNYIVPATLVIIIFVCFQQDAYVSSTNLPVLALLLLLYGWSITPLMYPASFFFKIPSTAYVVLTSVNILIGINGSVSTFVLELFGSNIGGINDILKNVFLIFPHFCLGRGLIDMVKNQAMADALERFGENRFRSPLAWDMVGKNLFAMAVEGVVFFCITVLIQYRFCITTRHLKPIGEEDEDVARERQRVLSGSGQSDILELRELTKIYKRKQKPAVDRLCVGIPPGECFGLLGVNGAGKTSTFKMLTGDTLVTSGEAYLAGKSVTTEIDEVHQNMGYCPQFDAINDLLTGREHLEFYAILRGVPEKEVCEVAEWGIRKLGLVKYVDKSAGSYSGGNMRKLSTAIALIGGPPVVFLDEPTTGMDPKARRALWNAILSIIKEGRSVVLTSHSMEECEALCTRMAIMVNGRFRCLGSVQHLKNRFGDGYTIILRVAGPDPDLRPVMDFIERELPGSTLKEKHRNMLQYQLPSSLTSLARIFSLLSKNKEMLCIEDYSVSQTTLDQVFVNFAKDQSDEDHLKDVHLSKRDAVVVDLSQLNSFLVDSKSRESCV</sequence>
<dbReference type="GO" id="GO:0140359">
    <property type="term" value="F:ABC-type transporter activity"/>
    <property type="evidence" value="ECO:0007669"/>
    <property type="project" value="InterPro"/>
</dbReference>
<evidence type="ECO:0000256" key="2">
    <source>
        <dbReference type="ARBA" id="ARBA00012189"/>
    </source>
</evidence>
<evidence type="ECO:0000256" key="5">
    <source>
        <dbReference type="ARBA" id="ARBA00022741"/>
    </source>
</evidence>
<dbReference type="Ensembl" id="ENSOSIT00000046656.1">
    <property type="protein sequence ID" value="ENSOSIP00000044341.1"/>
    <property type="gene ID" value="ENSOSIG00000020523.1"/>
</dbReference>
<comment type="catalytic activity">
    <reaction evidence="12">
        <text>ATP + H2O + phospholipidSide 1 = ADP + phosphate + phospholipidSide 2.</text>
        <dbReference type="EC" id="7.6.2.1"/>
    </reaction>
</comment>
<dbReference type="PROSITE" id="PS00211">
    <property type="entry name" value="ABC_TRANSPORTER_1"/>
    <property type="match status" value="1"/>
</dbReference>
<dbReference type="InterPro" id="IPR056264">
    <property type="entry name" value="R2_ABCA1-4-like"/>
</dbReference>
<dbReference type="GO" id="GO:0016020">
    <property type="term" value="C:membrane"/>
    <property type="evidence" value="ECO:0007669"/>
    <property type="project" value="UniProtKB-SubCell"/>
</dbReference>
<dbReference type="GO" id="GO:0005548">
    <property type="term" value="F:phospholipid transporter activity"/>
    <property type="evidence" value="ECO:0007669"/>
    <property type="project" value="UniProtKB-ARBA"/>
</dbReference>
<reference evidence="15" key="2">
    <citation type="submission" date="2025-09" db="UniProtKB">
        <authorList>
            <consortium name="Ensembl"/>
        </authorList>
    </citation>
    <scope>IDENTIFICATION</scope>
</reference>
<reference evidence="15" key="1">
    <citation type="submission" date="2025-08" db="UniProtKB">
        <authorList>
            <consortium name="Ensembl"/>
        </authorList>
    </citation>
    <scope>IDENTIFICATION</scope>
</reference>
<evidence type="ECO:0000256" key="13">
    <source>
        <dbReference type="SAM" id="Phobius"/>
    </source>
</evidence>